<name>A0A0R1LNB3_9LACO</name>
<protein>
    <recommendedName>
        <fullName evidence="3">Extracellular protein</fullName>
    </recommendedName>
</protein>
<reference evidence="1 2" key="1">
    <citation type="journal article" date="2015" name="Genome Announc.">
        <title>Expanding the biotechnology potential of lactobacilli through comparative genomics of 213 strains and associated genera.</title>
        <authorList>
            <person name="Sun Z."/>
            <person name="Harris H.M."/>
            <person name="McCann A."/>
            <person name="Guo C."/>
            <person name="Argimon S."/>
            <person name="Zhang W."/>
            <person name="Yang X."/>
            <person name="Jeffery I.B."/>
            <person name="Cooney J.C."/>
            <person name="Kagawa T.F."/>
            <person name="Liu W."/>
            <person name="Song Y."/>
            <person name="Salvetti E."/>
            <person name="Wrobel A."/>
            <person name="Rasinkangas P."/>
            <person name="Parkhill J."/>
            <person name="Rea M.C."/>
            <person name="O'Sullivan O."/>
            <person name="Ritari J."/>
            <person name="Douillard F.P."/>
            <person name="Paul Ross R."/>
            <person name="Yang R."/>
            <person name="Briner A.E."/>
            <person name="Felis G.E."/>
            <person name="de Vos W.M."/>
            <person name="Barrangou R."/>
            <person name="Klaenhammer T.R."/>
            <person name="Caufield P.W."/>
            <person name="Cui Y."/>
            <person name="Zhang H."/>
            <person name="O'Toole P.W."/>
        </authorList>
    </citation>
    <scope>NUCLEOTIDE SEQUENCE [LARGE SCALE GENOMIC DNA]</scope>
    <source>
        <strain evidence="1 2">DSM 19909</strain>
    </source>
</reference>
<dbReference type="EMBL" id="AZEE01000029">
    <property type="protein sequence ID" value="KRK97387.1"/>
    <property type="molecule type" value="Genomic_DNA"/>
</dbReference>
<organism evidence="1 2">
    <name type="scientific">Secundilactobacillus odoratitofui DSM 19909 = JCM 15043</name>
    <dbReference type="NCBI Taxonomy" id="1423776"/>
    <lineage>
        <taxon>Bacteria</taxon>
        <taxon>Bacillati</taxon>
        <taxon>Bacillota</taxon>
        <taxon>Bacilli</taxon>
        <taxon>Lactobacillales</taxon>
        <taxon>Lactobacillaceae</taxon>
        <taxon>Secundilactobacillus</taxon>
    </lineage>
</organism>
<dbReference type="STRING" id="1423776.FD04_GL001406"/>
<accession>A0A0R1LNB3</accession>
<dbReference type="RefSeq" id="WP_056948322.1">
    <property type="nucleotide sequence ID" value="NZ_AZEE01000029.1"/>
</dbReference>
<sequence length="219" mass="22997">MKKKIWATGGLLATGLLATVLIAGPLLLVHGDATPTTTELAAPTTVKTGTQTAKATDVSGTTSNAKVTYQQNGQTTPAATYQTNTKTSATQAAKQVSNQDHRGEAVKLSDGTKATEQGVMGHIYVSWTKGNWSVTAVTDTTQTLHTDPTTLASTVNKSLKQNDITTQDVDKGAVTVYSSAQDTTANQITWQNNKQVANVKAQQAATGYQIAKSVISKTK</sequence>
<dbReference type="Proteomes" id="UP000051160">
    <property type="component" value="Unassembled WGS sequence"/>
</dbReference>
<dbReference type="OrthoDB" id="2138638at2"/>
<comment type="caution">
    <text evidence="1">The sequence shown here is derived from an EMBL/GenBank/DDBJ whole genome shotgun (WGS) entry which is preliminary data.</text>
</comment>
<proteinExistence type="predicted"/>
<keyword evidence="2" id="KW-1185">Reference proteome</keyword>
<evidence type="ECO:0000313" key="1">
    <source>
        <dbReference type="EMBL" id="KRK97387.1"/>
    </source>
</evidence>
<gene>
    <name evidence="1" type="ORF">FD04_GL001406</name>
</gene>
<dbReference type="PATRIC" id="fig|1423776.4.peg.1425"/>
<evidence type="ECO:0000313" key="2">
    <source>
        <dbReference type="Proteomes" id="UP000051160"/>
    </source>
</evidence>
<dbReference type="AlphaFoldDB" id="A0A0R1LNB3"/>
<evidence type="ECO:0008006" key="3">
    <source>
        <dbReference type="Google" id="ProtNLM"/>
    </source>
</evidence>